<dbReference type="PANTHER" id="PTHR15323:SF6">
    <property type="entry name" value="CELL DIVISION CYCLE PROTEIN 123 HOMOLOG"/>
    <property type="match status" value="1"/>
</dbReference>
<evidence type="ECO:0000256" key="2">
    <source>
        <dbReference type="SAM" id="MobiDB-lite"/>
    </source>
</evidence>
<feature type="compositionally biased region" description="Basic and acidic residues" evidence="2">
    <location>
        <begin position="284"/>
        <end position="295"/>
    </location>
</feature>
<accession>A0AA88I1C1</accession>
<dbReference type="Pfam" id="PF07065">
    <property type="entry name" value="D123"/>
    <property type="match status" value="1"/>
</dbReference>
<dbReference type="InterPro" id="IPR009772">
    <property type="entry name" value="CDC123"/>
</dbReference>
<dbReference type="AlphaFoldDB" id="A0AA88I1C1"/>
<protein>
    <recommendedName>
        <fullName evidence="5">Cell division cycle protein 123 homolog</fullName>
    </recommendedName>
</protein>
<evidence type="ECO:0000313" key="4">
    <source>
        <dbReference type="Proteomes" id="UP001187531"/>
    </source>
</evidence>
<name>A0AA88I1C1_ARTSF</name>
<organism evidence="3 4">
    <name type="scientific">Artemia franciscana</name>
    <name type="common">Brine shrimp</name>
    <name type="synonym">Artemia sanfranciscana</name>
    <dbReference type="NCBI Taxonomy" id="6661"/>
    <lineage>
        <taxon>Eukaryota</taxon>
        <taxon>Metazoa</taxon>
        <taxon>Ecdysozoa</taxon>
        <taxon>Arthropoda</taxon>
        <taxon>Crustacea</taxon>
        <taxon>Branchiopoda</taxon>
        <taxon>Anostraca</taxon>
        <taxon>Artemiidae</taxon>
        <taxon>Artemia</taxon>
    </lineage>
</organism>
<gene>
    <name evidence="3" type="ORF">QYM36_003429</name>
</gene>
<feature type="region of interest" description="Disordered" evidence="2">
    <location>
        <begin position="269"/>
        <end position="295"/>
    </location>
</feature>
<evidence type="ECO:0008006" key="5">
    <source>
        <dbReference type="Google" id="ProtNLM"/>
    </source>
</evidence>
<dbReference type="Proteomes" id="UP001187531">
    <property type="component" value="Unassembled WGS sequence"/>
</dbReference>
<evidence type="ECO:0000313" key="3">
    <source>
        <dbReference type="EMBL" id="KAK2721148.1"/>
    </source>
</evidence>
<reference evidence="3" key="1">
    <citation type="submission" date="2023-07" db="EMBL/GenBank/DDBJ databases">
        <title>Chromosome-level genome assembly of Artemia franciscana.</title>
        <authorList>
            <person name="Jo E."/>
        </authorList>
    </citation>
    <scope>NUCLEOTIDE SEQUENCE</scope>
    <source>
        <tissue evidence="3">Whole body</tissue>
    </source>
</reference>
<evidence type="ECO:0000256" key="1">
    <source>
        <dbReference type="ARBA" id="ARBA00011047"/>
    </source>
</evidence>
<proteinExistence type="inferred from homology"/>
<dbReference type="GO" id="GO:0005737">
    <property type="term" value="C:cytoplasm"/>
    <property type="evidence" value="ECO:0007669"/>
    <property type="project" value="TreeGrafter"/>
</dbReference>
<dbReference type="EMBL" id="JAVRJZ010000006">
    <property type="protein sequence ID" value="KAK2721148.1"/>
    <property type="molecule type" value="Genomic_DNA"/>
</dbReference>
<keyword evidence="4" id="KW-1185">Reference proteome</keyword>
<comment type="similarity">
    <text evidence="1">Belongs to the CDC123 family.</text>
</comment>
<sequence>MKSEDVLMCSISKWYKQFKKNTFQTYFVKLCPDFIDYLNEDCVLIPDFEEVPSLPLFHQQMYLEIKEGLRKLCNVSFIKLNWSAPTDCLSPISISDVEYVLALRKWEDICSSWEFRCFVRDRHLVGISQRDISASWPYLRQEEETIVSSIVSFFKEKIQNFFPLTNFVFDVVRYNKEKIKIVDFNPFGITTDGLLFTWEELSESENLDVMPQDISVVANYFCWTNGEDGSVVFRYLKDSARIQSTSHRLNCYPIDMVLNPKDFAKSANISTELKDSDDEDGEGERDHFKNSDVCS</sequence>
<comment type="caution">
    <text evidence="3">The sequence shown here is derived from an EMBL/GenBank/DDBJ whole genome shotgun (WGS) entry which is preliminary data.</text>
</comment>
<dbReference type="PANTHER" id="PTHR15323">
    <property type="entry name" value="D123 PROTEIN"/>
    <property type="match status" value="1"/>
</dbReference>